<proteinExistence type="predicted"/>
<protein>
    <submittedName>
        <fullName evidence="1">Uncharacterized protein</fullName>
    </submittedName>
</protein>
<dbReference type="OrthoDB" id="1303548at2759"/>
<organism evidence="1 2">
    <name type="scientific">Anisodus acutangulus</name>
    <dbReference type="NCBI Taxonomy" id="402998"/>
    <lineage>
        <taxon>Eukaryota</taxon>
        <taxon>Viridiplantae</taxon>
        <taxon>Streptophyta</taxon>
        <taxon>Embryophyta</taxon>
        <taxon>Tracheophyta</taxon>
        <taxon>Spermatophyta</taxon>
        <taxon>Magnoliopsida</taxon>
        <taxon>eudicotyledons</taxon>
        <taxon>Gunneridae</taxon>
        <taxon>Pentapetalae</taxon>
        <taxon>asterids</taxon>
        <taxon>lamiids</taxon>
        <taxon>Solanales</taxon>
        <taxon>Solanaceae</taxon>
        <taxon>Solanoideae</taxon>
        <taxon>Hyoscyameae</taxon>
        <taxon>Anisodus</taxon>
    </lineage>
</organism>
<dbReference type="Proteomes" id="UP001152561">
    <property type="component" value="Unassembled WGS sequence"/>
</dbReference>
<name>A0A9Q1M5I6_9SOLA</name>
<evidence type="ECO:0000313" key="2">
    <source>
        <dbReference type="Proteomes" id="UP001152561"/>
    </source>
</evidence>
<sequence length="131" mass="13288">MDVIFIGSVTNRTTGAIEGPSVVNPEKLPLGAVVGKGTSGAWRGVDTRTSPSLSLQPSIVGGLTGMYTHSVAKVQTPEELMTKQLVGSTQVGPTVNTASLPFTITNHMGVHGCTTSSSGANNGFESTVGAS</sequence>
<dbReference type="AlphaFoldDB" id="A0A9Q1M5I6"/>
<keyword evidence="2" id="KW-1185">Reference proteome</keyword>
<evidence type="ECO:0000313" key="1">
    <source>
        <dbReference type="EMBL" id="KAJ8552077.1"/>
    </source>
</evidence>
<accession>A0A9Q1M5I6</accession>
<reference evidence="2" key="1">
    <citation type="journal article" date="2023" name="Proc. Natl. Acad. Sci. U.S.A.">
        <title>Genomic and structural basis for evolution of tropane alkaloid biosynthesis.</title>
        <authorList>
            <person name="Wanga Y.-J."/>
            <person name="Taina T."/>
            <person name="Yua J.-Y."/>
            <person name="Lia J."/>
            <person name="Xua B."/>
            <person name="Chenc J."/>
            <person name="D'Auriad J.C."/>
            <person name="Huanga J.-P."/>
            <person name="Huanga S.-X."/>
        </authorList>
    </citation>
    <scope>NUCLEOTIDE SEQUENCE [LARGE SCALE GENOMIC DNA]</scope>
    <source>
        <strain evidence="2">cv. KIB-2019</strain>
    </source>
</reference>
<comment type="caution">
    <text evidence="1">The sequence shown here is derived from an EMBL/GenBank/DDBJ whole genome shotgun (WGS) entry which is preliminary data.</text>
</comment>
<gene>
    <name evidence="1" type="ORF">K7X08_028520</name>
</gene>
<dbReference type="EMBL" id="JAJAGQ010000010">
    <property type="protein sequence ID" value="KAJ8552077.1"/>
    <property type="molecule type" value="Genomic_DNA"/>
</dbReference>